<dbReference type="InterPro" id="IPR013098">
    <property type="entry name" value="Ig_I-set"/>
</dbReference>
<dbReference type="EMBL" id="CAWYQH010000013">
    <property type="protein sequence ID" value="CAK8674374.1"/>
    <property type="molecule type" value="Genomic_DNA"/>
</dbReference>
<dbReference type="InterPro" id="IPR013783">
    <property type="entry name" value="Ig-like_fold"/>
</dbReference>
<dbReference type="SMART" id="SM00408">
    <property type="entry name" value="IGc2"/>
    <property type="match status" value="2"/>
</dbReference>
<dbReference type="InterPro" id="IPR000048">
    <property type="entry name" value="IQ_motif_EF-hand-BS"/>
</dbReference>
<gene>
    <name evidence="4" type="ORF">CVLEPA_LOCUS4077</name>
</gene>
<dbReference type="Pfam" id="PF07679">
    <property type="entry name" value="I-set"/>
    <property type="match status" value="2"/>
</dbReference>
<protein>
    <recommendedName>
        <fullName evidence="3">Ig-like domain-containing protein</fullName>
    </recommendedName>
</protein>
<evidence type="ECO:0000256" key="1">
    <source>
        <dbReference type="ARBA" id="ARBA00022729"/>
    </source>
</evidence>
<dbReference type="PROSITE" id="PS50835">
    <property type="entry name" value="IG_LIKE"/>
    <property type="match status" value="2"/>
</dbReference>
<proteinExistence type="predicted"/>
<dbReference type="InterPro" id="IPR050958">
    <property type="entry name" value="Cell_Adh-Cytoskel_Orgn"/>
</dbReference>
<evidence type="ECO:0000313" key="5">
    <source>
        <dbReference type="Proteomes" id="UP001642483"/>
    </source>
</evidence>
<dbReference type="PANTHER" id="PTHR45080:SF8">
    <property type="entry name" value="IG-LIKE DOMAIN-CONTAINING PROTEIN"/>
    <property type="match status" value="1"/>
</dbReference>
<comment type="caution">
    <text evidence="4">The sequence shown here is derived from an EMBL/GenBank/DDBJ whole genome shotgun (WGS) entry which is preliminary data.</text>
</comment>
<keyword evidence="2" id="KW-1015">Disulfide bond</keyword>
<keyword evidence="1" id="KW-0732">Signal</keyword>
<dbReference type="InterPro" id="IPR003599">
    <property type="entry name" value="Ig_sub"/>
</dbReference>
<dbReference type="InterPro" id="IPR036179">
    <property type="entry name" value="Ig-like_dom_sf"/>
</dbReference>
<dbReference type="CDD" id="cd23767">
    <property type="entry name" value="IQCD"/>
    <property type="match status" value="1"/>
</dbReference>
<dbReference type="Proteomes" id="UP001642483">
    <property type="component" value="Unassembled WGS sequence"/>
</dbReference>
<dbReference type="PANTHER" id="PTHR45080">
    <property type="entry name" value="CONTACTIN 5"/>
    <property type="match status" value="1"/>
</dbReference>
<evidence type="ECO:0000259" key="3">
    <source>
        <dbReference type="PROSITE" id="PS50835"/>
    </source>
</evidence>
<feature type="domain" description="Ig-like" evidence="3">
    <location>
        <begin position="139"/>
        <end position="228"/>
    </location>
</feature>
<keyword evidence="5" id="KW-1185">Reference proteome</keyword>
<dbReference type="SMART" id="SM00409">
    <property type="entry name" value="IG"/>
    <property type="match status" value="2"/>
</dbReference>
<dbReference type="SMART" id="SM00015">
    <property type="entry name" value="IQ"/>
    <property type="match status" value="1"/>
</dbReference>
<evidence type="ECO:0000313" key="4">
    <source>
        <dbReference type="EMBL" id="CAK8674374.1"/>
    </source>
</evidence>
<evidence type="ECO:0000256" key="2">
    <source>
        <dbReference type="ARBA" id="ARBA00023157"/>
    </source>
</evidence>
<organism evidence="4 5">
    <name type="scientific">Clavelina lepadiformis</name>
    <name type="common">Light-bulb sea squirt</name>
    <name type="synonym">Ascidia lepadiformis</name>
    <dbReference type="NCBI Taxonomy" id="159417"/>
    <lineage>
        <taxon>Eukaryota</taxon>
        <taxon>Metazoa</taxon>
        <taxon>Chordata</taxon>
        <taxon>Tunicata</taxon>
        <taxon>Ascidiacea</taxon>
        <taxon>Aplousobranchia</taxon>
        <taxon>Clavelinidae</taxon>
        <taxon>Clavelina</taxon>
    </lineage>
</organism>
<feature type="domain" description="Ig-like" evidence="3">
    <location>
        <begin position="46"/>
        <end position="135"/>
    </location>
</feature>
<sequence>MSRRRAPPPGVDIDLQDKDVQKAASMIQKSFRGHRVRKKLMEDGPPKFLDELQDVTVVEDSATRLDCCLGGFPDPTVSWFKDGQQIKEGVKYEVKFEDPNICSLVIKNIKYEDAGTYVCKAYNQFGDAFDSAKVTVNSPAKIEKGPPNQAAKAGATITLTAKIGGEPEPDVGWAKDGVDIDEDDHIFYDVDGDTTVLTIKNCKKKDAGKYEVYVENEKGFDHSFSRIDIK</sequence>
<name>A0ABP0F7G4_CLALP</name>
<dbReference type="InterPro" id="IPR003598">
    <property type="entry name" value="Ig_sub2"/>
</dbReference>
<reference evidence="4 5" key="1">
    <citation type="submission" date="2024-02" db="EMBL/GenBank/DDBJ databases">
        <authorList>
            <person name="Daric V."/>
            <person name="Darras S."/>
        </authorList>
    </citation>
    <scope>NUCLEOTIDE SEQUENCE [LARGE SCALE GENOMIC DNA]</scope>
</reference>
<dbReference type="PROSITE" id="PS50096">
    <property type="entry name" value="IQ"/>
    <property type="match status" value="1"/>
</dbReference>
<dbReference type="InterPro" id="IPR007110">
    <property type="entry name" value="Ig-like_dom"/>
</dbReference>
<accession>A0ABP0F7G4</accession>
<dbReference type="SUPFAM" id="SSF48726">
    <property type="entry name" value="Immunoglobulin"/>
    <property type="match status" value="2"/>
</dbReference>
<dbReference type="Gene3D" id="2.60.40.10">
    <property type="entry name" value="Immunoglobulins"/>
    <property type="match status" value="2"/>
</dbReference>